<gene>
    <name evidence="1" type="ORF">QFC21_006518</name>
</gene>
<name>A0ACC2V2F0_9TREE</name>
<dbReference type="Proteomes" id="UP001227268">
    <property type="component" value="Unassembled WGS sequence"/>
</dbReference>
<accession>A0ACC2V2F0</accession>
<reference evidence="1" key="1">
    <citation type="submission" date="2023-04" db="EMBL/GenBank/DDBJ databases">
        <title>Draft Genome sequencing of Naganishia species isolated from polar environments using Oxford Nanopore Technology.</title>
        <authorList>
            <person name="Leo P."/>
            <person name="Venkateswaran K."/>
        </authorList>
    </citation>
    <scope>NUCLEOTIDE SEQUENCE</scope>
    <source>
        <strain evidence="1">MNA-CCFEE 5423</strain>
    </source>
</reference>
<keyword evidence="2" id="KW-1185">Reference proteome</keyword>
<proteinExistence type="predicted"/>
<evidence type="ECO:0000313" key="2">
    <source>
        <dbReference type="Proteomes" id="UP001227268"/>
    </source>
</evidence>
<protein>
    <submittedName>
        <fullName evidence="1">Uncharacterized protein</fullName>
    </submittedName>
</protein>
<organism evidence="1 2">
    <name type="scientific">Naganishia friedmannii</name>
    <dbReference type="NCBI Taxonomy" id="89922"/>
    <lineage>
        <taxon>Eukaryota</taxon>
        <taxon>Fungi</taxon>
        <taxon>Dikarya</taxon>
        <taxon>Basidiomycota</taxon>
        <taxon>Agaricomycotina</taxon>
        <taxon>Tremellomycetes</taxon>
        <taxon>Filobasidiales</taxon>
        <taxon>Filobasidiaceae</taxon>
        <taxon>Naganishia</taxon>
    </lineage>
</organism>
<dbReference type="EMBL" id="JASBWT010000032">
    <property type="protein sequence ID" value="KAJ9093201.1"/>
    <property type="molecule type" value="Genomic_DNA"/>
</dbReference>
<evidence type="ECO:0000313" key="1">
    <source>
        <dbReference type="EMBL" id="KAJ9093201.1"/>
    </source>
</evidence>
<comment type="caution">
    <text evidence="1">The sequence shown here is derived from an EMBL/GenBank/DDBJ whole genome shotgun (WGS) entry which is preliminary data.</text>
</comment>
<sequence>MHHEFMHIRKTGGVYGGWFYSGPRTAGGGGVPAKATLKAFVRAITSSLGSIALGSLIVTILELLRTIMQVVAQNERNQGDVLRLVPAAKDTWNLLRKRGVDALVNDSLVGIVLTTGAYIVGLLTALFAYLYLRYTSPAYNANGAYTAPVILFGALIGLNVGLAVSSAIVCFFSITAGDENKLTYSIFLWGYQDAGVSTIFVGLGEDPYILQERSPALFAEIQRVYPQVIQPVGGV</sequence>